<reference evidence="3" key="1">
    <citation type="submission" date="2023-07" db="EMBL/GenBank/DDBJ databases">
        <authorList>
            <consortium name="AG Swart"/>
            <person name="Singh M."/>
            <person name="Singh A."/>
            <person name="Seah K."/>
            <person name="Emmerich C."/>
        </authorList>
    </citation>
    <scope>NUCLEOTIDE SEQUENCE</scope>
    <source>
        <strain evidence="3">DP1</strain>
    </source>
</reference>
<dbReference type="EMBL" id="CAMPGE010002082">
    <property type="protein sequence ID" value="CAI2360889.1"/>
    <property type="molecule type" value="Genomic_DNA"/>
</dbReference>
<accession>A0AAD1U898</accession>
<gene>
    <name evidence="3" type="ORF">ECRASSUSDP1_LOCUS2196</name>
</gene>
<feature type="compositionally biased region" description="Basic and acidic residues" evidence="2">
    <location>
        <begin position="43"/>
        <end position="53"/>
    </location>
</feature>
<feature type="compositionally biased region" description="Basic residues" evidence="2">
    <location>
        <begin position="106"/>
        <end position="115"/>
    </location>
</feature>
<evidence type="ECO:0000256" key="2">
    <source>
        <dbReference type="SAM" id="MobiDB-lite"/>
    </source>
</evidence>
<organism evidence="3 4">
    <name type="scientific">Euplotes crassus</name>
    <dbReference type="NCBI Taxonomy" id="5936"/>
    <lineage>
        <taxon>Eukaryota</taxon>
        <taxon>Sar</taxon>
        <taxon>Alveolata</taxon>
        <taxon>Ciliophora</taxon>
        <taxon>Intramacronucleata</taxon>
        <taxon>Spirotrichea</taxon>
        <taxon>Hypotrichia</taxon>
        <taxon>Euplotida</taxon>
        <taxon>Euplotidae</taxon>
        <taxon>Moneuplotes</taxon>
    </lineage>
</organism>
<sequence>MSTLRNPSVVSISLFSTIKPNKSTNKAPSNISKKRASMPCMKESNRRKSIRDAEKIICKPDPSKDSSLYSGDCTKGYMNAIKAFSKKKCKRDISERTLKAKERHESRIKKARHSKSPITQRTKSPNPVTNGRKTLNKNYYLNRSQNSIIRPHSSNTVDTTLLHNSENSNRSFLLPSAVKSIIGIKEELNQPKIEENSKNDLFRSRKFSRGASHEEITEEEYKKYSLSDDHDLPTQTINQDSNLDFDELFPSQELEEKNIFPQTGRFEIDAQDHSEENSSCESIPEEFTHSSMVPDSPTFSKDDTIKVGEETEEVKTEVEEINIESTEDIALSNPDSDREKIKSLMKNCCASLAAHQADNFQNDSQKYSSSISFNKDDDRILTTAGTKIQTPKPGCFRTNKTPSKFDSCKKFLSQKSLKSSNSGRKSVKIINNTLATASGMSSTEVRRENQTYVRSLEGFVDSNIKCINSLVEYKQKTNEDIVKINNLIQSTHSDLSFLQKRNSQIRVELATAQANSLLIKNQNQDMVQKIAKITQKVKSKEHEYLTELTEIERNAEEKRDKVRHTFNSITHLQERISKKSKEVHSNIKNLESKYIQAEKRLQRLQENYRISKQYEAQRLTILREKQKELSNAICKDSYQLF</sequence>
<protein>
    <submittedName>
        <fullName evidence="3">Uncharacterized protein</fullName>
    </submittedName>
</protein>
<evidence type="ECO:0000256" key="1">
    <source>
        <dbReference type="SAM" id="Coils"/>
    </source>
</evidence>
<evidence type="ECO:0000313" key="3">
    <source>
        <dbReference type="EMBL" id="CAI2360889.1"/>
    </source>
</evidence>
<feature type="coiled-coil region" evidence="1">
    <location>
        <begin position="495"/>
        <end position="607"/>
    </location>
</feature>
<comment type="caution">
    <text evidence="3">The sequence shown here is derived from an EMBL/GenBank/DDBJ whole genome shotgun (WGS) entry which is preliminary data.</text>
</comment>
<evidence type="ECO:0000313" key="4">
    <source>
        <dbReference type="Proteomes" id="UP001295684"/>
    </source>
</evidence>
<proteinExistence type="predicted"/>
<keyword evidence="1" id="KW-0175">Coiled coil</keyword>
<feature type="region of interest" description="Disordered" evidence="2">
    <location>
        <begin position="20"/>
        <end position="53"/>
    </location>
</feature>
<feature type="compositionally biased region" description="Polar residues" evidence="2">
    <location>
        <begin position="20"/>
        <end position="31"/>
    </location>
</feature>
<keyword evidence="4" id="KW-1185">Reference proteome</keyword>
<dbReference type="AlphaFoldDB" id="A0AAD1U898"/>
<name>A0AAD1U898_EUPCR</name>
<feature type="compositionally biased region" description="Polar residues" evidence="2">
    <location>
        <begin position="116"/>
        <end position="134"/>
    </location>
</feature>
<feature type="region of interest" description="Disordered" evidence="2">
    <location>
        <begin position="97"/>
        <end position="134"/>
    </location>
</feature>
<dbReference type="Proteomes" id="UP001295684">
    <property type="component" value="Unassembled WGS sequence"/>
</dbReference>